<evidence type="ECO:0000259" key="13">
    <source>
        <dbReference type="Pfam" id="PF12637"/>
    </source>
</evidence>
<dbReference type="InterPro" id="IPR024434">
    <property type="entry name" value="TSCPD_dom"/>
</dbReference>
<reference evidence="14" key="1">
    <citation type="journal article" date="2014" name="Int. J. Syst. Evol. Microbiol.">
        <title>Complete genome of a new Firmicutes species belonging to the dominant human colonic microbiota ('Ruminococcus bicirculans') reveals two chromosomes and a selective capacity to utilize plant glucans.</title>
        <authorList>
            <consortium name="NISC Comparative Sequencing Program"/>
            <person name="Wegmann U."/>
            <person name="Louis P."/>
            <person name="Goesmann A."/>
            <person name="Henrissat B."/>
            <person name="Duncan S.H."/>
            <person name="Flint H.J."/>
        </authorList>
    </citation>
    <scope>NUCLEOTIDE SEQUENCE</scope>
    <source>
        <strain evidence="14">VKM B-1499</strain>
    </source>
</reference>
<dbReference type="InterPro" id="IPR050862">
    <property type="entry name" value="RdRp_reductase_class-2"/>
</dbReference>
<sequence length="876" mass="92212">MRFQSGFVEQARRVSMETRTVERADAVHEVLAPAAWSDARIEAWLDWAESLSPSLLPTGGWLNGGIDAWAERLAGRGLAEGVFADRAEAYVFAAELAATIQLGLASPTASTAAAEIVDLADPAASKRLAEHRADRVTARLALQSAEALADALSAVADAVDRCEGREGDCADPSRNPALGRAAATARRRGATDADILRAIDGERPALALRPFHETLPLIALGDRTRTAAGAPETLLAGEAALDGGLILTFDPREADLLAEGGVSRAMLDLSAVAALDEGAFDRLPDLVRLWTIALDLQSENTSIVLGLEGLSTALAPTGGDMSIRAEAVAGLTAAVAAQMSAELAQLRGACTEWDGLKSQAADADRLRHARLKANPDPLAAVAARTMAKPGTPRRHAAIGLFVDDPEARLRLGLGAPCVVDVYQTADGLIGRRLAPGLAAALAYAGGDVQAAERRLFGRRTLVEAPGVDHTTLRSFGFTDIELAAIEQALAHADSFDAVFAAPVLDPGFIRDVLGLEDGDGPLLNLLGVPEEAEAEAARWVFGHGDLSDWAEAPSAVAPLLTDPVAAEAALRQALEPFSDAAYAPVEILDWRATAAQAARRLSLAAGDGRRAVRLCRAAPPAGPLLTLPKAEATPRLDTPRPAPVPPPERVIERVVERARARRKLPDRRKGYIQKAAVGGHKVYIHTGEYDDGELGEIFIDMHKEGAAFRSLMNNFAIAISIGLQYGVPLDEFVDAFVFTRFEPAGRVTGNDSIRSATSILDYIFRELGVSYLDRHELANAGPDELNADGLGHGKPEGGEAVPAARFISKGFARGSAPDNLVVLPFGKKAEPEPKIAANTEAVACPSCGDFSLQNRGGVWVCDTCGGARAVHGGDQG</sequence>
<keyword evidence="9" id="KW-0170">Cobalt</keyword>
<comment type="similarity">
    <text evidence="2">Belongs to the ribonucleoside diphosphate reductase class-2 family.</text>
</comment>
<dbReference type="RefSeq" id="WP_271166550.1">
    <property type="nucleotide sequence ID" value="NZ_BSFD01000011.1"/>
</dbReference>
<comment type="caution">
    <text evidence="14">The sequence shown here is derived from an EMBL/GenBank/DDBJ whole genome shotgun (WGS) entry which is preliminary data.</text>
</comment>
<dbReference type="EC" id="1.17.4.1" evidence="3"/>
<proteinExistence type="inferred from homology"/>
<reference evidence="14" key="2">
    <citation type="submission" date="2023-01" db="EMBL/GenBank/DDBJ databases">
        <authorList>
            <person name="Sun Q."/>
            <person name="Evtushenko L."/>
        </authorList>
    </citation>
    <scope>NUCLEOTIDE SEQUENCE</scope>
    <source>
        <strain evidence="14">VKM B-1499</strain>
    </source>
</reference>
<name>A0ABQ5TDG3_9CAUL</name>
<evidence type="ECO:0000256" key="4">
    <source>
        <dbReference type="ARBA" id="ARBA00014409"/>
    </source>
</evidence>
<evidence type="ECO:0000256" key="5">
    <source>
        <dbReference type="ARBA" id="ARBA00022628"/>
    </source>
</evidence>
<evidence type="ECO:0000256" key="11">
    <source>
        <dbReference type="ARBA" id="ARBA00033050"/>
    </source>
</evidence>
<comment type="catalytic activity">
    <reaction evidence="12">
        <text>a 2'-deoxyribonucleoside 5'-diphosphate + [thioredoxin]-disulfide + H2O = a ribonucleoside 5'-diphosphate + [thioredoxin]-dithiol</text>
        <dbReference type="Rhea" id="RHEA:23252"/>
        <dbReference type="Rhea" id="RHEA-COMP:10698"/>
        <dbReference type="Rhea" id="RHEA-COMP:10700"/>
        <dbReference type="ChEBI" id="CHEBI:15377"/>
        <dbReference type="ChEBI" id="CHEBI:29950"/>
        <dbReference type="ChEBI" id="CHEBI:50058"/>
        <dbReference type="ChEBI" id="CHEBI:57930"/>
        <dbReference type="ChEBI" id="CHEBI:73316"/>
        <dbReference type="EC" id="1.17.4.1"/>
    </reaction>
</comment>
<evidence type="ECO:0000256" key="1">
    <source>
        <dbReference type="ARBA" id="ARBA00001922"/>
    </source>
</evidence>
<evidence type="ECO:0000313" key="15">
    <source>
        <dbReference type="Proteomes" id="UP001143509"/>
    </source>
</evidence>
<evidence type="ECO:0000256" key="12">
    <source>
        <dbReference type="ARBA" id="ARBA00047754"/>
    </source>
</evidence>
<keyword evidence="8" id="KW-0560">Oxidoreductase</keyword>
<dbReference type="Proteomes" id="UP001143509">
    <property type="component" value="Unassembled WGS sequence"/>
</dbReference>
<keyword evidence="6" id="KW-0237">DNA synthesis</keyword>
<keyword evidence="5" id="KW-0846">Cobalamin</keyword>
<organism evidence="14 15">
    <name type="scientific">Brevundimonas intermedia</name>
    <dbReference type="NCBI Taxonomy" id="74315"/>
    <lineage>
        <taxon>Bacteria</taxon>
        <taxon>Pseudomonadati</taxon>
        <taxon>Pseudomonadota</taxon>
        <taxon>Alphaproteobacteria</taxon>
        <taxon>Caulobacterales</taxon>
        <taxon>Caulobacteraceae</taxon>
        <taxon>Brevundimonas</taxon>
    </lineage>
</organism>
<feature type="domain" description="TSCPD" evidence="13">
    <location>
        <begin position="664"/>
        <end position="767"/>
    </location>
</feature>
<keyword evidence="15" id="KW-1185">Reference proteome</keyword>
<dbReference type="Pfam" id="PF12637">
    <property type="entry name" value="TSCPD"/>
    <property type="match status" value="1"/>
</dbReference>
<evidence type="ECO:0000256" key="7">
    <source>
        <dbReference type="ARBA" id="ARBA00022741"/>
    </source>
</evidence>
<dbReference type="EMBL" id="BSFD01000011">
    <property type="protein sequence ID" value="GLK50417.1"/>
    <property type="molecule type" value="Genomic_DNA"/>
</dbReference>
<gene>
    <name evidence="14" type="ORF">GCM10017620_33910</name>
</gene>
<protein>
    <recommendedName>
        <fullName evidence="4">Vitamin B12-dependent ribonucleotide reductase</fullName>
        <ecNumber evidence="3">1.17.4.1</ecNumber>
    </recommendedName>
    <alternativeName>
        <fullName evidence="11">Ribonucleoside-diphosphate reductase NrdJ</fullName>
    </alternativeName>
</protein>
<evidence type="ECO:0000256" key="2">
    <source>
        <dbReference type="ARBA" id="ARBA00007405"/>
    </source>
</evidence>
<comment type="cofactor">
    <cofactor evidence="1">
        <name>adenosylcob(III)alamin</name>
        <dbReference type="ChEBI" id="CHEBI:18408"/>
    </cofactor>
</comment>
<evidence type="ECO:0000256" key="3">
    <source>
        <dbReference type="ARBA" id="ARBA00012274"/>
    </source>
</evidence>
<evidence type="ECO:0000256" key="9">
    <source>
        <dbReference type="ARBA" id="ARBA00023285"/>
    </source>
</evidence>
<evidence type="ECO:0000256" key="6">
    <source>
        <dbReference type="ARBA" id="ARBA00022634"/>
    </source>
</evidence>
<comment type="function">
    <text evidence="10">Catalyzes the reduction of ribonucleotides to deoxyribonucleotides. May function to provide a pool of deoxyribonucleotide precursors for DNA repair during oxygen limitation and/or for immediate growth after restoration of oxygen.</text>
</comment>
<evidence type="ECO:0000313" key="14">
    <source>
        <dbReference type="EMBL" id="GLK50417.1"/>
    </source>
</evidence>
<evidence type="ECO:0000256" key="10">
    <source>
        <dbReference type="ARBA" id="ARBA00025437"/>
    </source>
</evidence>
<accession>A0ABQ5TDG3</accession>
<evidence type="ECO:0000256" key="8">
    <source>
        <dbReference type="ARBA" id="ARBA00023002"/>
    </source>
</evidence>
<dbReference type="PANTHER" id="PTHR43371:SF1">
    <property type="entry name" value="RIBONUCLEOSIDE-DIPHOSPHATE REDUCTASE"/>
    <property type="match status" value="1"/>
</dbReference>
<dbReference type="PANTHER" id="PTHR43371">
    <property type="entry name" value="VITAMIN B12-DEPENDENT RIBONUCLEOTIDE REDUCTASE"/>
    <property type="match status" value="1"/>
</dbReference>
<keyword evidence="7" id="KW-0547">Nucleotide-binding</keyword>